<protein>
    <submittedName>
        <fullName evidence="1">Uncharacterized protein</fullName>
    </submittedName>
</protein>
<gene>
    <name evidence="1" type="primary">27</name>
    <name evidence="1" type="ORF">SEA_FINCH_27</name>
</gene>
<evidence type="ECO:0000313" key="2">
    <source>
        <dbReference type="Proteomes" id="UP000241290"/>
    </source>
</evidence>
<dbReference type="EMBL" id="MG962366">
    <property type="protein sequence ID" value="AVO25164.1"/>
    <property type="molecule type" value="Genomic_DNA"/>
</dbReference>
<organism evidence="1 2">
    <name type="scientific">Rhodococcus phage Finch</name>
    <dbReference type="NCBI Taxonomy" id="2094144"/>
    <lineage>
        <taxon>Viruses</taxon>
        <taxon>Duplodnaviria</taxon>
        <taxon>Heunggongvirae</taxon>
        <taxon>Uroviricota</taxon>
        <taxon>Caudoviricetes</taxon>
        <taxon>Finchvirus</taxon>
        <taxon>Finchvirus finch</taxon>
    </lineage>
</organism>
<dbReference type="Proteomes" id="UP000241290">
    <property type="component" value="Genome"/>
</dbReference>
<evidence type="ECO:0000313" key="1">
    <source>
        <dbReference type="EMBL" id="AVO25164.1"/>
    </source>
</evidence>
<dbReference type="KEGG" id="vg:64766280"/>
<proteinExistence type="predicted"/>
<accession>A0A2P1JY21</accession>
<dbReference type="RefSeq" id="YP_010059049.1">
    <property type="nucleotide sequence ID" value="NC_054724.1"/>
</dbReference>
<name>A0A2P1JY21_9CAUD</name>
<sequence>MHAGPRYTGCKDKIELPTEDTMNTIETTTYSIHTSQFAELDARVAEANRKLERNGIESRFGYEIVDADYSQAEGSPIIDVYADIVFNHATLELGGWEFVATVAIEEGGTMLRIAPGQTLEGWDRPDSHRCDHCGVNMNRKISYVVRNAETGELAQVGRNCLEIFLGTNVKGLNLLAMFTAEELAEFRAADRDFKSYDGRAAVDFEARFMIALAYNLSEGGAKFISKAKAAEWDTVSTSGEAISTATWVFGRARNRDADEEMRDRLTAAAAFAPSETVTEILAFAETLADNDYGMNVKVAARSSFVSYQALGVLMSLVGVWYRANNEAKRGEKAEAAKGYVADVKVRIRDLAVTVDFVTGWESDFGWTSLISFRTEDNHVLTWKTGSATAEVGEKYLLTGTVKEHLEYRGVDQTVVTRCKLVEVA</sequence>
<reference evidence="2" key="1">
    <citation type="submission" date="2018-02" db="EMBL/GenBank/DDBJ databases">
        <authorList>
            <person name="Cohen D.B."/>
            <person name="Kent A.D."/>
        </authorList>
    </citation>
    <scope>NUCLEOTIDE SEQUENCE [LARGE SCALE GENOMIC DNA]</scope>
</reference>
<dbReference type="GeneID" id="64766280"/>
<keyword evidence="2" id="KW-1185">Reference proteome</keyword>